<dbReference type="SMART" id="SM00587">
    <property type="entry name" value="CHK"/>
    <property type="match status" value="1"/>
</dbReference>
<organism evidence="3 4">
    <name type="scientific">Henosepilachna vigintioctopunctata</name>
    <dbReference type="NCBI Taxonomy" id="420089"/>
    <lineage>
        <taxon>Eukaryota</taxon>
        <taxon>Metazoa</taxon>
        <taxon>Ecdysozoa</taxon>
        <taxon>Arthropoda</taxon>
        <taxon>Hexapoda</taxon>
        <taxon>Insecta</taxon>
        <taxon>Pterygota</taxon>
        <taxon>Neoptera</taxon>
        <taxon>Endopterygota</taxon>
        <taxon>Coleoptera</taxon>
        <taxon>Polyphaga</taxon>
        <taxon>Cucujiformia</taxon>
        <taxon>Coccinelloidea</taxon>
        <taxon>Coccinellidae</taxon>
        <taxon>Epilachninae</taxon>
        <taxon>Epilachnini</taxon>
        <taxon>Henosepilachna</taxon>
    </lineage>
</organism>
<keyword evidence="4" id="KW-1185">Reference proteome</keyword>
<protein>
    <recommendedName>
        <fullName evidence="2">CHK kinase-like domain-containing protein</fullName>
    </recommendedName>
</protein>
<dbReference type="SUPFAM" id="SSF56112">
    <property type="entry name" value="Protein kinase-like (PK-like)"/>
    <property type="match status" value="1"/>
</dbReference>
<dbReference type="AlphaFoldDB" id="A0AAW1TV72"/>
<reference evidence="3 4" key="1">
    <citation type="submission" date="2023-03" db="EMBL/GenBank/DDBJ databases">
        <title>Genome insight into feeding habits of ladybird beetles.</title>
        <authorList>
            <person name="Li H.-S."/>
            <person name="Huang Y.-H."/>
            <person name="Pang H."/>
        </authorList>
    </citation>
    <scope>NUCLEOTIDE SEQUENCE [LARGE SCALE GENOMIC DNA]</scope>
    <source>
        <strain evidence="3">SYSU_2023b</strain>
        <tissue evidence="3">Whole body</tissue>
    </source>
</reference>
<dbReference type="Proteomes" id="UP001431783">
    <property type="component" value="Unassembled WGS sequence"/>
</dbReference>
<feature type="compositionally biased region" description="Polar residues" evidence="1">
    <location>
        <begin position="127"/>
        <end position="139"/>
    </location>
</feature>
<name>A0AAW1TV72_9CUCU</name>
<gene>
    <name evidence="3" type="ORF">WA026_011345</name>
</gene>
<evidence type="ECO:0000313" key="3">
    <source>
        <dbReference type="EMBL" id="KAK9871064.1"/>
    </source>
</evidence>
<dbReference type="InterPro" id="IPR011009">
    <property type="entry name" value="Kinase-like_dom_sf"/>
</dbReference>
<dbReference type="PANTHER" id="PTHR11012:SF30">
    <property type="entry name" value="PROTEIN KINASE-LIKE DOMAIN-CONTAINING"/>
    <property type="match status" value="1"/>
</dbReference>
<dbReference type="InterPro" id="IPR015897">
    <property type="entry name" value="CHK_kinase-like"/>
</dbReference>
<sequence length="456" mass="53292">MYKSKENIKNGTNLLEERENKENYNRRGSNDSDSSIYYDVEEDIIPEETVRARSIEAEGVLKLNNKTLSICESDNQTNSGINSEPNENLPKLHDEEKESTCSTEVSTDEQVQSSLYQPRPLDVPKESSASLQRPDQSDLSSKFLNSETQLANCANLTRELFMYNVVFPQFNLFGIEKYYPILENVVRPLDYQEGSSQKYKMWRRVDPMDMTHMILVLSSCGKWHGSVMAFREQRPKMFEEFSKKLYNIMQKYLTNDEVMKTITKNYEKVIYMLSGIGRKDLAEKYKKKAGVLGDILLGNNIKHPVIALHADFWVDSIMFKEQGCNSSKPEMFFSNFQLPMIDSPMRDLSYIIYCYGDQNLFEDFDFLMHAYYASLSESMLKLGNNPDQIFPYETMKREWKRYGMFGALMMLLEVVDETEDDFWESRGTDQDDKKNIHKLYNKRIADIFIHYGENFL</sequence>
<feature type="region of interest" description="Disordered" evidence="1">
    <location>
        <begin position="1"/>
        <end position="34"/>
    </location>
</feature>
<feature type="region of interest" description="Disordered" evidence="1">
    <location>
        <begin position="74"/>
        <end position="139"/>
    </location>
</feature>
<evidence type="ECO:0000259" key="2">
    <source>
        <dbReference type="SMART" id="SM00587"/>
    </source>
</evidence>
<feature type="domain" description="CHK kinase-like" evidence="2">
    <location>
        <begin position="189"/>
        <end position="381"/>
    </location>
</feature>
<feature type="compositionally biased region" description="Basic and acidic residues" evidence="1">
    <location>
        <begin position="90"/>
        <end position="99"/>
    </location>
</feature>
<dbReference type="InterPro" id="IPR004119">
    <property type="entry name" value="EcKL"/>
</dbReference>
<feature type="compositionally biased region" description="Polar residues" evidence="1">
    <location>
        <begin position="74"/>
        <end position="86"/>
    </location>
</feature>
<dbReference type="Pfam" id="PF02958">
    <property type="entry name" value="EcKL"/>
    <property type="match status" value="1"/>
</dbReference>
<dbReference type="EMBL" id="JARQZJ010000005">
    <property type="protein sequence ID" value="KAK9871064.1"/>
    <property type="molecule type" value="Genomic_DNA"/>
</dbReference>
<proteinExistence type="predicted"/>
<feature type="compositionally biased region" description="Basic and acidic residues" evidence="1">
    <location>
        <begin position="15"/>
        <end position="30"/>
    </location>
</feature>
<comment type="caution">
    <text evidence="3">The sequence shown here is derived from an EMBL/GenBank/DDBJ whole genome shotgun (WGS) entry which is preliminary data.</text>
</comment>
<feature type="compositionally biased region" description="Polar residues" evidence="1">
    <location>
        <begin position="100"/>
        <end position="116"/>
    </location>
</feature>
<dbReference type="PANTHER" id="PTHR11012">
    <property type="entry name" value="PROTEIN KINASE-LIKE DOMAIN-CONTAINING"/>
    <property type="match status" value="1"/>
</dbReference>
<evidence type="ECO:0000313" key="4">
    <source>
        <dbReference type="Proteomes" id="UP001431783"/>
    </source>
</evidence>
<accession>A0AAW1TV72</accession>
<evidence type="ECO:0000256" key="1">
    <source>
        <dbReference type="SAM" id="MobiDB-lite"/>
    </source>
</evidence>